<keyword evidence="2" id="KW-1185">Reference proteome</keyword>
<accession>A0A1N7J6G2</accession>
<sequence>MWWLLGGMAILGGLITLSAIFDKKTKEDSYSRYDDEETVEEFYRDHGAVSKAQNPKYTKYF</sequence>
<dbReference type="EMBL" id="FTOC01000004">
    <property type="protein sequence ID" value="SIS44894.1"/>
    <property type="molecule type" value="Genomic_DNA"/>
</dbReference>
<protein>
    <submittedName>
        <fullName evidence="1">Uncharacterized protein</fullName>
    </submittedName>
</protein>
<reference evidence="2" key="1">
    <citation type="submission" date="2017-01" db="EMBL/GenBank/DDBJ databases">
        <authorList>
            <person name="Varghese N."/>
            <person name="Submissions S."/>
        </authorList>
    </citation>
    <scope>NUCLEOTIDE SEQUENCE [LARGE SCALE GENOMIC DNA]</scope>
    <source>
        <strain evidence="2">DSM 23127</strain>
    </source>
</reference>
<organism evidence="1 2">
    <name type="scientific">Salimicrobium flavidum</name>
    <dbReference type="NCBI Taxonomy" id="570947"/>
    <lineage>
        <taxon>Bacteria</taxon>
        <taxon>Bacillati</taxon>
        <taxon>Bacillota</taxon>
        <taxon>Bacilli</taxon>
        <taxon>Bacillales</taxon>
        <taxon>Bacillaceae</taxon>
        <taxon>Salimicrobium</taxon>
    </lineage>
</organism>
<gene>
    <name evidence="1" type="ORF">SAMN05421687_10412</name>
</gene>
<proteinExistence type="predicted"/>
<dbReference type="Proteomes" id="UP000187608">
    <property type="component" value="Unassembled WGS sequence"/>
</dbReference>
<name>A0A1N7J6G2_9BACI</name>
<evidence type="ECO:0000313" key="2">
    <source>
        <dbReference type="Proteomes" id="UP000187608"/>
    </source>
</evidence>
<dbReference type="RefSeq" id="WP_076558119.1">
    <property type="nucleotide sequence ID" value="NZ_FTOC01000004.1"/>
</dbReference>
<dbReference type="AlphaFoldDB" id="A0A1N7J6G2"/>
<evidence type="ECO:0000313" key="1">
    <source>
        <dbReference type="EMBL" id="SIS44894.1"/>
    </source>
</evidence>
<dbReference type="OrthoDB" id="2973853at2"/>